<accession>A0A8D8Y6P2</accession>
<dbReference type="AlphaFoldDB" id="A0A8D8Y6P2"/>
<evidence type="ECO:0000256" key="1">
    <source>
        <dbReference type="SAM" id="MobiDB-lite"/>
    </source>
</evidence>
<feature type="compositionally biased region" description="Basic and acidic residues" evidence="1">
    <location>
        <begin position="77"/>
        <end position="90"/>
    </location>
</feature>
<proteinExistence type="predicted"/>
<protein>
    <submittedName>
        <fullName evidence="2">Uncharacterized protein</fullName>
    </submittedName>
</protein>
<feature type="region of interest" description="Disordered" evidence="1">
    <location>
        <begin position="70"/>
        <end position="121"/>
    </location>
</feature>
<evidence type="ECO:0000313" key="2">
    <source>
        <dbReference type="EMBL" id="CAG6720454.1"/>
    </source>
</evidence>
<organism evidence="2">
    <name type="scientific">Cacopsylla melanoneura</name>
    <dbReference type="NCBI Taxonomy" id="428564"/>
    <lineage>
        <taxon>Eukaryota</taxon>
        <taxon>Metazoa</taxon>
        <taxon>Ecdysozoa</taxon>
        <taxon>Arthropoda</taxon>
        <taxon>Hexapoda</taxon>
        <taxon>Insecta</taxon>
        <taxon>Pterygota</taxon>
        <taxon>Neoptera</taxon>
        <taxon>Paraneoptera</taxon>
        <taxon>Hemiptera</taxon>
        <taxon>Sternorrhyncha</taxon>
        <taxon>Psylloidea</taxon>
        <taxon>Psyllidae</taxon>
        <taxon>Psyllinae</taxon>
        <taxon>Cacopsylla</taxon>
    </lineage>
</organism>
<sequence length="121" mass="14228">MKLSCHTIHDIAWESPNLRHRHEPCGTRDLKRKNLTIVSFNSIHEEFSLPKILYEPRNLWLKSAAGRQKATASGAALERRKETHQPDQRRNNYQKLMKNNKTEDKRRTHTNQTTGETITRN</sequence>
<feature type="compositionally biased region" description="Polar residues" evidence="1">
    <location>
        <begin position="110"/>
        <end position="121"/>
    </location>
</feature>
<dbReference type="EMBL" id="HBUF01360548">
    <property type="protein sequence ID" value="CAG6720454.1"/>
    <property type="molecule type" value="Transcribed_RNA"/>
</dbReference>
<name>A0A8D8Y6P2_9HEMI</name>
<reference evidence="2" key="1">
    <citation type="submission" date="2021-05" db="EMBL/GenBank/DDBJ databases">
        <authorList>
            <person name="Alioto T."/>
            <person name="Alioto T."/>
            <person name="Gomez Garrido J."/>
        </authorList>
    </citation>
    <scope>NUCLEOTIDE SEQUENCE</scope>
</reference>